<dbReference type="Proteomes" id="UP000055136">
    <property type="component" value="Chromosome"/>
</dbReference>
<evidence type="ECO:0000313" key="3">
    <source>
        <dbReference type="Proteomes" id="UP000055136"/>
    </source>
</evidence>
<protein>
    <submittedName>
        <fullName evidence="2">Uncharacterized protein</fullName>
    </submittedName>
</protein>
<sequence>MVNIGAMVAAQNSAADIYQCDIALTNEVTLMDNNGAVTHATFDQSGNPSLSTTASGSLTVDALQATALALGFDLTQFSYAAVPLATQNMEIENDCSRGNGSDDDNNDSDGGLS</sequence>
<gene>
    <name evidence="2" type="ORF">Tel_04795</name>
</gene>
<reference evidence="2" key="1">
    <citation type="submission" date="2015-10" db="EMBL/GenBank/DDBJ databases">
        <title>Description of Candidatus Tenderia electrophaga gen. nov, sp. nov., an Uncultivated Electroautotroph from a Biocathode Enrichment.</title>
        <authorList>
            <person name="Eddie B.J."/>
            <person name="Malanoski A.P."/>
            <person name="Wang Z."/>
            <person name="Hall R.J."/>
            <person name="Oh S.D."/>
            <person name="Heiner C."/>
            <person name="Lin B."/>
            <person name="Strycharz-Glaven S.M."/>
        </authorList>
    </citation>
    <scope>NUCLEOTIDE SEQUENCE [LARGE SCALE GENOMIC DNA]</scope>
    <source>
        <strain evidence="2">NRL1</strain>
    </source>
</reference>
<feature type="region of interest" description="Disordered" evidence="1">
    <location>
        <begin position="92"/>
        <end position="113"/>
    </location>
</feature>
<accession>A0A0S2TBH7</accession>
<evidence type="ECO:0000313" key="2">
    <source>
        <dbReference type="EMBL" id="ALP52517.1"/>
    </source>
</evidence>
<keyword evidence="3" id="KW-1185">Reference proteome</keyword>
<organism evidence="2 3">
    <name type="scientific">Candidatus Tenderia electrophaga</name>
    <dbReference type="NCBI Taxonomy" id="1748243"/>
    <lineage>
        <taxon>Bacteria</taxon>
        <taxon>Pseudomonadati</taxon>
        <taxon>Pseudomonadota</taxon>
        <taxon>Gammaproteobacteria</taxon>
        <taxon>Candidatus Tenderiales</taxon>
        <taxon>Candidatus Tenderiaceae</taxon>
        <taxon>Candidatus Tenderia</taxon>
    </lineage>
</organism>
<dbReference type="EMBL" id="CP013099">
    <property type="protein sequence ID" value="ALP52517.1"/>
    <property type="molecule type" value="Genomic_DNA"/>
</dbReference>
<name>A0A0S2TBH7_9GAMM</name>
<evidence type="ECO:0000256" key="1">
    <source>
        <dbReference type="SAM" id="MobiDB-lite"/>
    </source>
</evidence>
<proteinExistence type="predicted"/>
<dbReference type="AlphaFoldDB" id="A0A0S2TBH7"/>
<dbReference type="KEGG" id="tee:Tel_04795"/>